<organism evidence="1 2">
    <name type="scientific">Champsocephalus gunnari</name>
    <name type="common">Mackerel icefish</name>
    <dbReference type="NCBI Taxonomy" id="52237"/>
    <lineage>
        <taxon>Eukaryota</taxon>
        <taxon>Metazoa</taxon>
        <taxon>Chordata</taxon>
        <taxon>Craniata</taxon>
        <taxon>Vertebrata</taxon>
        <taxon>Euteleostomi</taxon>
        <taxon>Actinopterygii</taxon>
        <taxon>Neopterygii</taxon>
        <taxon>Teleostei</taxon>
        <taxon>Neoteleostei</taxon>
        <taxon>Acanthomorphata</taxon>
        <taxon>Eupercaria</taxon>
        <taxon>Perciformes</taxon>
        <taxon>Notothenioidei</taxon>
        <taxon>Channichthyidae</taxon>
        <taxon>Champsocephalus</taxon>
    </lineage>
</organism>
<dbReference type="AlphaFoldDB" id="A0AAN8BV29"/>
<evidence type="ECO:0000313" key="2">
    <source>
        <dbReference type="Proteomes" id="UP001331515"/>
    </source>
</evidence>
<sequence>MEQKVNQQGNISQKRNGTLKRACCRIIEEPGIHGIAFGFPWCWGVFGSLSHFRRSSGAVPPWALYRWAHVWRNEPRAIILPFSLPPPCLCVCRLALCLPLSASPSFLISVPSSSPPLIIGPYPSCIFFLHPPSIALPSLPLFSSPPLAPHIPYSPRGDCVLGLRSLESVPRQWGDSAGGPGERNELTETQEPISGLCYRKICPFTLRRTARRALEGGMRRCCRRNTQPLLFVLVESLIPVATVQSGGLNHPD</sequence>
<proteinExistence type="predicted"/>
<dbReference type="Proteomes" id="UP001331515">
    <property type="component" value="Unassembled WGS sequence"/>
</dbReference>
<accession>A0AAN8BV29</accession>
<dbReference type="EMBL" id="JAURVH010001536">
    <property type="protein sequence ID" value="KAK5891612.1"/>
    <property type="molecule type" value="Genomic_DNA"/>
</dbReference>
<name>A0AAN8BV29_CHAGU</name>
<comment type="caution">
    <text evidence="1">The sequence shown here is derived from an EMBL/GenBank/DDBJ whole genome shotgun (WGS) entry which is preliminary data.</text>
</comment>
<gene>
    <name evidence="1" type="ORF">CgunFtcFv8_018843</name>
</gene>
<evidence type="ECO:0000313" key="1">
    <source>
        <dbReference type="EMBL" id="KAK5891612.1"/>
    </source>
</evidence>
<keyword evidence="2" id="KW-1185">Reference proteome</keyword>
<reference evidence="1 2" key="1">
    <citation type="journal article" date="2023" name="Mol. Biol. Evol.">
        <title>Genomics of Secondarily Temperate Adaptation in the Only Non-Antarctic Icefish.</title>
        <authorList>
            <person name="Rivera-Colon A.G."/>
            <person name="Rayamajhi N."/>
            <person name="Minhas B.F."/>
            <person name="Madrigal G."/>
            <person name="Bilyk K.T."/>
            <person name="Yoon V."/>
            <person name="Hune M."/>
            <person name="Gregory S."/>
            <person name="Cheng C.H.C."/>
            <person name="Catchen J.M."/>
        </authorList>
    </citation>
    <scope>NUCLEOTIDE SEQUENCE [LARGE SCALE GENOMIC DNA]</scope>
    <source>
        <tissue evidence="1">White muscle</tissue>
    </source>
</reference>
<protein>
    <submittedName>
        <fullName evidence="1">Uncharacterized protein</fullName>
    </submittedName>
</protein>